<dbReference type="Pfam" id="PF02882">
    <property type="entry name" value="THF_DHG_CYH_C"/>
    <property type="match status" value="1"/>
</dbReference>
<dbReference type="InterPro" id="IPR000672">
    <property type="entry name" value="THF_DH/CycHdrlase"/>
</dbReference>
<dbReference type="Gene3D" id="3.40.50.720">
    <property type="entry name" value="NAD(P)-binding Rossmann-like Domain"/>
    <property type="match status" value="1"/>
</dbReference>
<dbReference type="GO" id="GO:0004477">
    <property type="term" value="F:methenyltetrahydrofolate cyclohydrolase activity"/>
    <property type="evidence" value="ECO:0007669"/>
    <property type="project" value="TreeGrafter"/>
</dbReference>
<dbReference type="PROSITE" id="PS00766">
    <property type="entry name" value="THF_DHG_CYH_1"/>
    <property type="match status" value="1"/>
</dbReference>
<evidence type="ECO:0000313" key="12">
    <source>
        <dbReference type="Proteomes" id="UP000185874"/>
    </source>
</evidence>
<evidence type="ECO:0000259" key="9">
    <source>
        <dbReference type="Pfam" id="PF00763"/>
    </source>
</evidence>
<evidence type="ECO:0000256" key="4">
    <source>
        <dbReference type="ARBA" id="ARBA00022801"/>
    </source>
</evidence>
<keyword evidence="7" id="KW-0028">Amino-acid biosynthesis</keyword>
<dbReference type="GO" id="GO:0005829">
    <property type="term" value="C:cytosol"/>
    <property type="evidence" value="ECO:0007669"/>
    <property type="project" value="TreeGrafter"/>
</dbReference>
<evidence type="ECO:0000256" key="3">
    <source>
        <dbReference type="ARBA" id="ARBA00022755"/>
    </source>
</evidence>
<dbReference type="GO" id="GO:0004488">
    <property type="term" value="F:methylenetetrahydrofolate dehydrogenase (NADP+) activity"/>
    <property type="evidence" value="ECO:0007669"/>
    <property type="project" value="InterPro"/>
</dbReference>
<dbReference type="InterPro" id="IPR046346">
    <property type="entry name" value="Aminoacid_DH-like_N_sf"/>
</dbReference>
<keyword evidence="2" id="KW-0554">One-carbon metabolism</keyword>
<dbReference type="InterPro" id="IPR020867">
    <property type="entry name" value="THF_DH/CycHdrlase_CS"/>
</dbReference>
<dbReference type="Gene3D" id="3.40.50.10860">
    <property type="entry name" value="Leucine Dehydrogenase, chain A, domain 1"/>
    <property type="match status" value="1"/>
</dbReference>
<dbReference type="AlphaFoldDB" id="A0A1F7SIL9"/>
<dbReference type="SUPFAM" id="SSF53223">
    <property type="entry name" value="Aminoacid dehydrogenase-like, N-terminal domain"/>
    <property type="match status" value="1"/>
</dbReference>
<evidence type="ECO:0000313" key="11">
    <source>
        <dbReference type="EMBL" id="OGL53622.1"/>
    </source>
</evidence>
<name>A0A1F7SIL9_9BACT</name>
<dbReference type="GO" id="GO:0035999">
    <property type="term" value="P:tetrahydrofolate interconversion"/>
    <property type="evidence" value="ECO:0007669"/>
    <property type="project" value="TreeGrafter"/>
</dbReference>
<dbReference type="PANTHER" id="PTHR48099:SF5">
    <property type="entry name" value="C-1-TETRAHYDROFOLATE SYNTHASE, CYTOPLASMIC"/>
    <property type="match status" value="1"/>
</dbReference>
<reference evidence="11 12" key="1">
    <citation type="journal article" date="2016" name="Nat. Commun.">
        <title>Thousands of microbial genomes shed light on interconnected biogeochemical processes in an aquifer system.</title>
        <authorList>
            <person name="Anantharaman K."/>
            <person name="Brown C.T."/>
            <person name="Hug L.A."/>
            <person name="Sharon I."/>
            <person name="Castelle C.J."/>
            <person name="Probst A.J."/>
            <person name="Thomas B.C."/>
            <person name="Singh A."/>
            <person name="Wilkins M.J."/>
            <person name="Karaoz U."/>
            <person name="Brodie E.L."/>
            <person name="Williams K.H."/>
            <person name="Hubbard S.S."/>
            <person name="Banfield J.F."/>
        </authorList>
    </citation>
    <scope>NUCLEOTIDE SEQUENCE [LARGE SCALE GENOMIC DNA]</scope>
</reference>
<evidence type="ECO:0000256" key="5">
    <source>
        <dbReference type="ARBA" id="ARBA00022857"/>
    </source>
</evidence>
<evidence type="ECO:0000256" key="7">
    <source>
        <dbReference type="ARBA" id="ARBA00023167"/>
    </source>
</evidence>
<keyword evidence="7" id="KW-0486">Methionine biosynthesis</keyword>
<dbReference type="InterPro" id="IPR020631">
    <property type="entry name" value="THF_DH/CycHdrlase_NAD-bd_dom"/>
</dbReference>
<evidence type="ECO:0000256" key="2">
    <source>
        <dbReference type="ARBA" id="ARBA00022563"/>
    </source>
</evidence>
<keyword evidence="4" id="KW-0378">Hydrolase</keyword>
<dbReference type="GO" id="GO:0009086">
    <property type="term" value="P:methionine biosynthetic process"/>
    <property type="evidence" value="ECO:0007669"/>
    <property type="project" value="UniProtKB-KW"/>
</dbReference>
<proteinExistence type="predicted"/>
<sequence length="190" mass="20702">MILLDGKTLANQILSSLKFADTRLDIILVGNDPASLKYTQLKQRRATEIGVNCQLHHLSENTPTAEVIKLIDELNRNPDVTGLMVQLPLPPSLNKDLVLNSLDPTKDVDGLNPNSSFTPAAVVGIIKLLENYQINLDHQNVVIINDSDLIGQPLKKIFESKDAIVTLCNDRTVDLASITQSADILVSATG</sequence>
<dbReference type="InterPro" id="IPR036291">
    <property type="entry name" value="NAD(P)-bd_dom_sf"/>
</dbReference>
<dbReference type="PRINTS" id="PR00085">
    <property type="entry name" value="THFDHDRGNASE"/>
</dbReference>
<feature type="domain" description="Tetrahydrofolate dehydrogenase/cyclohydrolase NAD(P)-binding" evidence="10">
    <location>
        <begin position="119"/>
        <end position="190"/>
    </location>
</feature>
<evidence type="ECO:0000256" key="8">
    <source>
        <dbReference type="ARBA" id="ARBA00023268"/>
    </source>
</evidence>
<comment type="pathway">
    <text evidence="1">One-carbon metabolism; tetrahydrofolate interconversion.</text>
</comment>
<keyword evidence="8" id="KW-0511">Multifunctional enzyme</keyword>
<dbReference type="Pfam" id="PF00763">
    <property type="entry name" value="THF_DHG_CYH"/>
    <property type="match status" value="1"/>
</dbReference>
<dbReference type="SUPFAM" id="SSF51735">
    <property type="entry name" value="NAD(P)-binding Rossmann-fold domains"/>
    <property type="match status" value="1"/>
</dbReference>
<keyword evidence="3" id="KW-0658">Purine biosynthesis</keyword>
<dbReference type="EMBL" id="MGDJ01000015">
    <property type="protein sequence ID" value="OGL53622.1"/>
    <property type="molecule type" value="Genomic_DNA"/>
</dbReference>
<feature type="domain" description="Tetrahydrofolate dehydrogenase/cyclohydrolase catalytic" evidence="9">
    <location>
        <begin position="4"/>
        <end position="109"/>
    </location>
</feature>
<feature type="non-terminal residue" evidence="11">
    <location>
        <position position="190"/>
    </location>
</feature>
<evidence type="ECO:0000256" key="1">
    <source>
        <dbReference type="ARBA" id="ARBA00004777"/>
    </source>
</evidence>
<evidence type="ECO:0000259" key="10">
    <source>
        <dbReference type="Pfam" id="PF02882"/>
    </source>
</evidence>
<organism evidence="11 12">
    <name type="scientific">Candidatus Shapirobacteria bacterium RBG_13_44_7</name>
    <dbReference type="NCBI Taxonomy" id="1802149"/>
    <lineage>
        <taxon>Bacteria</taxon>
        <taxon>Candidatus Shapironibacteriota</taxon>
    </lineage>
</organism>
<comment type="caution">
    <text evidence="11">The sequence shown here is derived from an EMBL/GenBank/DDBJ whole genome shotgun (WGS) entry which is preliminary data.</text>
</comment>
<evidence type="ECO:0000256" key="6">
    <source>
        <dbReference type="ARBA" id="ARBA00023002"/>
    </source>
</evidence>
<dbReference type="PANTHER" id="PTHR48099">
    <property type="entry name" value="C-1-TETRAHYDROFOLATE SYNTHASE, CYTOPLASMIC-RELATED"/>
    <property type="match status" value="1"/>
</dbReference>
<dbReference type="InterPro" id="IPR020630">
    <property type="entry name" value="THF_DH/CycHdrlase_cat_dom"/>
</dbReference>
<keyword evidence="6" id="KW-0560">Oxidoreductase</keyword>
<keyword evidence="5" id="KW-0521">NADP</keyword>
<protein>
    <submittedName>
        <fullName evidence="11">Uncharacterized protein</fullName>
    </submittedName>
</protein>
<gene>
    <name evidence="11" type="ORF">A3K55_01135</name>
</gene>
<dbReference type="GO" id="GO:0006164">
    <property type="term" value="P:purine nucleotide biosynthetic process"/>
    <property type="evidence" value="ECO:0007669"/>
    <property type="project" value="UniProtKB-KW"/>
</dbReference>
<accession>A0A1F7SIL9</accession>
<dbReference type="Proteomes" id="UP000185874">
    <property type="component" value="Unassembled WGS sequence"/>
</dbReference>